<dbReference type="InterPro" id="IPR001375">
    <property type="entry name" value="Peptidase_S9_cat"/>
</dbReference>
<dbReference type="GO" id="GO:0008242">
    <property type="term" value="F:omega peptidase activity"/>
    <property type="evidence" value="ECO:0007669"/>
    <property type="project" value="UniProtKB-EC"/>
</dbReference>
<keyword evidence="8" id="KW-0378">Hydrolase</keyword>
<evidence type="ECO:0000313" key="12">
    <source>
        <dbReference type="EMBL" id="GHP10083.1"/>
    </source>
</evidence>
<dbReference type="Gene3D" id="2.120.10.30">
    <property type="entry name" value="TolB, C-terminal domain"/>
    <property type="match status" value="1"/>
</dbReference>
<dbReference type="InterPro" id="IPR045550">
    <property type="entry name" value="AARE_N"/>
</dbReference>
<dbReference type="EMBL" id="BNJQ01000027">
    <property type="protein sequence ID" value="GHP10083.1"/>
    <property type="molecule type" value="Genomic_DNA"/>
</dbReference>
<protein>
    <recommendedName>
        <fullName evidence="6">Acylamino-acid-releasing enzyme</fullName>
        <ecNumber evidence="5">3.4.19.1</ecNumber>
    </recommendedName>
</protein>
<evidence type="ECO:0000256" key="7">
    <source>
        <dbReference type="ARBA" id="ARBA00022490"/>
    </source>
</evidence>
<comment type="subcellular location">
    <subcellularLocation>
        <location evidence="2">Cytoplasm</location>
    </subcellularLocation>
</comment>
<comment type="catalytic activity">
    <reaction evidence="1">
        <text>Cleavage of an N-acetyl or N-formyl amino acid from the N-terminus of a polypeptide.</text>
        <dbReference type="EC" id="3.4.19.1"/>
    </reaction>
</comment>
<reference evidence="12" key="1">
    <citation type="submission" date="2020-10" db="EMBL/GenBank/DDBJ databases">
        <title>Unveiling of a novel bifunctional photoreceptor, Dualchrome1, isolated from a cosmopolitan green alga.</title>
        <authorList>
            <person name="Suzuki S."/>
            <person name="Kawachi M."/>
        </authorList>
    </citation>
    <scope>NUCLEOTIDE SEQUENCE</scope>
    <source>
        <strain evidence="12">NIES 2893</strain>
    </source>
</reference>
<dbReference type="OrthoDB" id="416344at2759"/>
<evidence type="ECO:0000256" key="8">
    <source>
        <dbReference type="ARBA" id="ARBA00022801"/>
    </source>
</evidence>
<dbReference type="SUPFAM" id="SSF82171">
    <property type="entry name" value="DPP6 N-terminal domain-like"/>
    <property type="match status" value="1"/>
</dbReference>
<feature type="domain" description="Peptidase S9 prolyl oligopeptidase catalytic" evidence="10">
    <location>
        <begin position="524"/>
        <end position="748"/>
    </location>
</feature>
<dbReference type="Pfam" id="PF00326">
    <property type="entry name" value="Peptidase_S9"/>
    <property type="match status" value="1"/>
</dbReference>
<evidence type="ECO:0000256" key="9">
    <source>
        <dbReference type="SAM" id="MobiDB-lite"/>
    </source>
</evidence>
<evidence type="ECO:0000256" key="3">
    <source>
        <dbReference type="ARBA" id="ARBA00010040"/>
    </source>
</evidence>
<keyword evidence="13" id="KW-1185">Reference proteome</keyword>
<gene>
    <name evidence="12" type="ORF">PPROV_000881600</name>
</gene>
<dbReference type="Pfam" id="PF19283">
    <property type="entry name" value="APEH_N"/>
    <property type="match status" value="1"/>
</dbReference>
<dbReference type="InterPro" id="IPR011042">
    <property type="entry name" value="6-blade_b-propeller_TolB-like"/>
</dbReference>
<accession>A0A830HTR3</accession>
<dbReference type="GO" id="GO:0005737">
    <property type="term" value="C:cytoplasm"/>
    <property type="evidence" value="ECO:0007669"/>
    <property type="project" value="UniProtKB-SubCell"/>
</dbReference>
<evidence type="ECO:0000256" key="6">
    <source>
        <dbReference type="ARBA" id="ARBA00018421"/>
    </source>
</evidence>
<comment type="caution">
    <text evidence="12">The sequence shown here is derived from an EMBL/GenBank/DDBJ whole genome shotgun (WGS) entry which is preliminary data.</text>
</comment>
<evidence type="ECO:0000256" key="2">
    <source>
        <dbReference type="ARBA" id="ARBA00004496"/>
    </source>
</evidence>
<evidence type="ECO:0000256" key="1">
    <source>
        <dbReference type="ARBA" id="ARBA00000721"/>
    </source>
</evidence>
<dbReference type="Proteomes" id="UP000660262">
    <property type="component" value="Unassembled WGS sequence"/>
</dbReference>
<evidence type="ECO:0000259" key="10">
    <source>
        <dbReference type="Pfam" id="PF00326"/>
    </source>
</evidence>
<keyword evidence="7" id="KW-0963">Cytoplasm</keyword>
<dbReference type="AlphaFoldDB" id="A0A830HTR3"/>
<comment type="similarity">
    <text evidence="3">Belongs to the peptidase S9C family.</text>
</comment>
<dbReference type="PANTHER" id="PTHR42776">
    <property type="entry name" value="SERINE PEPTIDASE S9 FAMILY MEMBER"/>
    <property type="match status" value="1"/>
</dbReference>
<dbReference type="SUPFAM" id="SSF53474">
    <property type="entry name" value="alpha/beta-Hydrolases"/>
    <property type="match status" value="1"/>
</dbReference>
<dbReference type="EC" id="3.4.19.1" evidence="5"/>
<evidence type="ECO:0000259" key="11">
    <source>
        <dbReference type="Pfam" id="PF19283"/>
    </source>
</evidence>
<dbReference type="Gene3D" id="3.40.50.1820">
    <property type="entry name" value="alpha/beta hydrolase"/>
    <property type="match status" value="1"/>
</dbReference>
<name>A0A830HTR3_9CHLO</name>
<sequence>MPPVAPSTSMPAAAAANSPHAFLRKLAKLPTPTSAWFTPRSPSFHVHLTQKDLHANIQRGFIRSFDARSLSPLGIPRPVEQDAVLVAVSPHNTTVVLKKNEKKSHTVEIWDAEYGRTHVTEIPETVHGTVHAATTFESNAFSSCAKMFVYTAEAPKCKPTKHVGNPQEIPQSSEDSSNNNDSSSASSSSALLTWDSTRQYEQTWGEASGGAVKPTLFTLNLEDGTVNRVQGIPDGVAVGQATFTPDDKALVCTAWDDTSKLGITFCFNRQSRLLLVPLGSQDSQGSQGSHQILSPTIPSALSPAFSPDGKRLVFLSHADTLASGVHMSDATLHTMPWPPKDDATITKVPIHGATEYLYMTGRLKTEVNFVTPNRIVVTSILRSCIALLDIDLTSGETSVVPPCDDNDVLAAPKNSDDLAQCESSLLASDGDGTWIVRLSDPLSPPILAKLTLDDASWTWQILTKPSPDVPPPKGAYWGCISLPGEEESLVVGSSVVLRPAADVEVKGVILLPHGGPHTTSTAQFFASTRLFLEMGYAVILANYRGSLGFGRQLQMQLPGNVGRLDVRDCVAALESGMKKMDIDDALPKAIFGGSHGGFLGAHLVGQHADLFKAAILRNPVTNLVSMASTTDIPDWCCVEAFGKPADVEQQPSARMGDGSFPPSPEALARLHEVSPIAHVDNVKTPILLLLGSGDERVPVEQGLQYRRALAMRGQDVETYQYDGEGHSLAKPQTEFECLSHTIRFLDEKM</sequence>
<evidence type="ECO:0000256" key="4">
    <source>
        <dbReference type="ARBA" id="ARBA00011881"/>
    </source>
</evidence>
<evidence type="ECO:0000256" key="5">
    <source>
        <dbReference type="ARBA" id="ARBA00012917"/>
    </source>
</evidence>
<dbReference type="GO" id="GO:0006508">
    <property type="term" value="P:proteolysis"/>
    <property type="evidence" value="ECO:0007669"/>
    <property type="project" value="InterPro"/>
</dbReference>
<dbReference type="PANTHER" id="PTHR42776:SF4">
    <property type="entry name" value="ACYLAMINO-ACID-RELEASING ENZYME"/>
    <property type="match status" value="1"/>
</dbReference>
<organism evidence="12 13">
    <name type="scientific">Pycnococcus provasolii</name>
    <dbReference type="NCBI Taxonomy" id="41880"/>
    <lineage>
        <taxon>Eukaryota</taxon>
        <taxon>Viridiplantae</taxon>
        <taxon>Chlorophyta</taxon>
        <taxon>Pseudoscourfieldiophyceae</taxon>
        <taxon>Pseudoscourfieldiales</taxon>
        <taxon>Pycnococcaceae</taxon>
        <taxon>Pycnococcus</taxon>
    </lineage>
</organism>
<dbReference type="GO" id="GO:0004252">
    <property type="term" value="F:serine-type endopeptidase activity"/>
    <property type="evidence" value="ECO:0007669"/>
    <property type="project" value="TreeGrafter"/>
</dbReference>
<feature type="compositionally biased region" description="Low complexity" evidence="9">
    <location>
        <begin position="172"/>
        <end position="190"/>
    </location>
</feature>
<feature type="domain" description="Acylamino-acid-releasing enzyme N-terminal" evidence="11">
    <location>
        <begin position="24"/>
        <end position="406"/>
    </location>
</feature>
<proteinExistence type="inferred from homology"/>
<evidence type="ECO:0000313" key="13">
    <source>
        <dbReference type="Proteomes" id="UP000660262"/>
    </source>
</evidence>
<dbReference type="InterPro" id="IPR029058">
    <property type="entry name" value="AB_hydrolase_fold"/>
</dbReference>
<comment type="subunit">
    <text evidence="4">Homotetramer.</text>
</comment>
<feature type="region of interest" description="Disordered" evidence="9">
    <location>
        <begin position="157"/>
        <end position="190"/>
    </location>
</feature>